<gene>
    <name evidence="10" type="ORF">GCM10009560_61740</name>
</gene>
<keyword evidence="11" id="KW-1185">Reference proteome</keyword>
<evidence type="ECO:0000256" key="6">
    <source>
        <dbReference type="SAM" id="MobiDB-lite"/>
    </source>
</evidence>
<feature type="domain" description="PKS/mFAS DH" evidence="9">
    <location>
        <begin position="1895"/>
        <end position="2168"/>
    </location>
</feature>
<dbReference type="InterPro" id="IPR050091">
    <property type="entry name" value="PKS_NRPS_Biosynth_Enz"/>
</dbReference>
<feature type="active site" description="Proton acceptor; for dehydratase activity" evidence="5">
    <location>
        <position position="1927"/>
    </location>
</feature>
<dbReference type="SUPFAM" id="SSF47336">
    <property type="entry name" value="ACP-like"/>
    <property type="match status" value="3"/>
</dbReference>
<reference evidence="10 11" key="1">
    <citation type="journal article" date="2019" name="Int. J. Syst. Evol. Microbiol.">
        <title>The Global Catalogue of Microorganisms (GCM) 10K type strain sequencing project: providing services to taxonomists for standard genome sequencing and annotation.</title>
        <authorList>
            <consortium name="The Broad Institute Genomics Platform"/>
            <consortium name="The Broad Institute Genome Sequencing Center for Infectious Disease"/>
            <person name="Wu L."/>
            <person name="Ma J."/>
        </authorList>
    </citation>
    <scope>NUCLEOTIDE SEQUENCE [LARGE SCALE GENOMIC DNA]</scope>
    <source>
        <strain evidence="10 11">JCM 11136</strain>
    </source>
</reference>
<feature type="domain" description="Ketosynthase family 3 (KS3)" evidence="8">
    <location>
        <begin position="2705"/>
        <end position="3131"/>
    </location>
</feature>
<dbReference type="Gene3D" id="1.10.1200.10">
    <property type="entry name" value="ACP-like"/>
    <property type="match status" value="3"/>
</dbReference>
<proteinExistence type="predicted"/>
<dbReference type="SUPFAM" id="SSF52151">
    <property type="entry name" value="FabD/lysophospholipase-like"/>
    <property type="match status" value="3"/>
</dbReference>
<evidence type="ECO:0000256" key="5">
    <source>
        <dbReference type="PROSITE-ProRule" id="PRU01363"/>
    </source>
</evidence>
<dbReference type="InterPro" id="IPR016036">
    <property type="entry name" value="Malonyl_transacylase_ACP-bd"/>
</dbReference>
<protein>
    <submittedName>
        <fullName evidence="10">Type I polyketide synthase</fullName>
    </submittedName>
</protein>
<dbReference type="SMART" id="SM01294">
    <property type="entry name" value="PKS_PP_betabranch"/>
    <property type="match status" value="3"/>
</dbReference>
<accession>A0ABN1QQP6</accession>
<dbReference type="InterPro" id="IPR049552">
    <property type="entry name" value="PKS_DH_N"/>
</dbReference>
<feature type="active site" description="Proton donor; for dehydratase activity" evidence="5">
    <location>
        <position position="3800"/>
    </location>
</feature>
<dbReference type="InterPro" id="IPR049551">
    <property type="entry name" value="PKS_DH_C"/>
</dbReference>
<keyword evidence="4" id="KW-0012">Acyltransferase</keyword>
<feature type="domain" description="Ketosynthase family 3 (KS3)" evidence="8">
    <location>
        <begin position="1008"/>
        <end position="1433"/>
    </location>
</feature>
<dbReference type="SMART" id="SM00822">
    <property type="entry name" value="PKS_KR"/>
    <property type="match status" value="2"/>
</dbReference>
<feature type="domain" description="Ketosynthase family 3 (KS3)" evidence="8">
    <location>
        <begin position="13"/>
        <end position="431"/>
    </location>
</feature>
<dbReference type="Pfam" id="PF22953">
    <property type="entry name" value="SpnB_Rossmann"/>
    <property type="match status" value="2"/>
</dbReference>
<evidence type="ECO:0000259" key="7">
    <source>
        <dbReference type="PROSITE" id="PS50075"/>
    </source>
</evidence>
<dbReference type="SUPFAM" id="SSF55048">
    <property type="entry name" value="Probable ACP-binding domain of malonyl-CoA ACP transacylase"/>
    <property type="match status" value="3"/>
</dbReference>
<evidence type="ECO:0000259" key="8">
    <source>
        <dbReference type="PROSITE" id="PS52004"/>
    </source>
</evidence>
<dbReference type="PROSITE" id="PS52004">
    <property type="entry name" value="KS3_2"/>
    <property type="match status" value="3"/>
</dbReference>
<dbReference type="Pfam" id="PF14765">
    <property type="entry name" value="PS-DH"/>
    <property type="match status" value="1"/>
</dbReference>
<dbReference type="InterPro" id="IPR057326">
    <property type="entry name" value="KR_dom"/>
</dbReference>
<name>A0ABN1QQP6_9ACTN</name>
<feature type="active site" description="Proton acceptor; for dehydratase activity" evidence="5">
    <location>
        <position position="3624"/>
    </location>
</feature>
<dbReference type="InterPro" id="IPR036736">
    <property type="entry name" value="ACP-like_sf"/>
</dbReference>
<dbReference type="SMART" id="SM00823">
    <property type="entry name" value="PKS_PP"/>
    <property type="match status" value="3"/>
</dbReference>
<feature type="domain" description="PKS/mFAS DH" evidence="9">
    <location>
        <begin position="3592"/>
        <end position="3894"/>
    </location>
</feature>
<dbReference type="SUPFAM" id="SSF51735">
    <property type="entry name" value="NAD(P)-binding Rossmann-fold domains"/>
    <property type="match status" value="4"/>
</dbReference>
<dbReference type="InterPro" id="IPR020806">
    <property type="entry name" value="PKS_PP-bd"/>
</dbReference>
<dbReference type="Pfam" id="PF16197">
    <property type="entry name" value="KAsynt_C_assoc"/>
    <property type="match status" value="3"/>
</dbReference>
<dbReference type="Gene3D" id="3.40.50.720">
    <property type="entry name" value="NAD(P)-binding Rossmann-like Domain"/>
    <property type="match status" value="2"/>
</dbReference>
<dbReference type="InterPro" id="IPR001227">
    <property type="entry name" value="Ac_transferase_dom_sf"/>
</dbReference>
<dbReference type="InterPro" id="IPR014030">
    <property type="entry name" value="Ketoacyl_synth_N"/>
</dbReference>
<dbReference type="EMBL" id="BAAAHQ010000039">
    <property type="protein sequence ID" value="GAA0946182.1"/>
    <property type="molecule type" value="Genomic_DNA"/>
</dbReference>
<dbReference type="InterPro" id="IPR009081">
    <property type="entry name" value="PP-bd_ACP"/>
</dbReference>
<dbReference type="PROSITE" id="PS00012">
    <property type="entry name" value="PHOSPHOPANTETHEINE"/>
    <property type="match status" value="2"/>
</dbReference>
<dbReference type="Pfam" id="PF02801">
    <property type="entry name" value="Ketoacyl-synt_C"/>
    <property type="match status" value="3"/>
</dbReference>
<dbReference type="PROSITE" id="PS00606">
    <property type="entry name" value="KS3_1"/>
    <property type="match status" value="2"/>
</dbReference>
<dbReference type="PANTHER" id="PTHR43775">
    <property type="entry name" value="FATTY ACID SYNTHASE"/>
    <property type="match status" value="1"/>
</dbReference>
<dbReference type="InterPro" id="IPR016039">
    <property type="entry name" value="Thiolase-like"/>
</dbReference>
<dbReference type="InterPro" id="IPR055123">
    <property type="entry name" value="SpnB-like_Rossmann"/>
</dbReference>
<dbReference type="InterPro" id="IPR042104">
    <property type="entry name" value="PKS_dehydratase_sf"/>
</dbReference>
<feature type="region of interest" description="Disordered" evidence="6">
    <location>
        <begin position="885"/>
        <end position="914"/>
    </location>
</feature>
<dbReference type="InterPro" id="IPR016035">
    <property type="entry name" value="Acyl_Trfase/lysoPLipase"/>
</dbReference>
<feature type="region of interest" description="N-terminal hotdog fold" evidence="5">
    <location>
        <begin position="3592"/>
        <end position="3713"/>
    </location>
</feature>
<dbReference type="PROSITE" id="PS52019">
    <property type="entry name" value="PKS_MFAS_DH"/>
    <property type="match status" value="2"/>
</dbReference>
<dbReference type="InterPro" id="IPR018201">
    <property type="entry name" value="Ketoacyl_synth_AS"/>
</dbReference>
<dbReference type="Gene3D" id="3.10.129.110">
    <property type="entry name" value="Polyketide synthase dehydratase"/>
    <property type="match status" value="3"/>
</dbReference>
<dbReference type="InterPro" id="IPR020841">
    <property type="entry name" value="PKS_Beta-ketoAc_synthase_dom"/>
</dbReference>
<feature type="domain" description="Carrier" evidence="7">
    <location>
        <begin position="4290"/>
        <end position="4365"/>
    </location>
</feature>
<feature type="active site" description="Proton donor; for dehydratase activity" evidence="5">
    <location>
        <position position="2091"/>
    </location>
</feature>
<dbReference type="InterPro" id="IPR032821">
    <property type="entry name" value="PKS_assoc"/>
</dbReference>
<dbReference type="Proteomes" id="UP001501578">
    <property type="component" value="Unassembled WGS sequence"/>
</dbReference>
<dbReference type="Pfam" id="PF21089">
    <property type="entry name" value="PKS_DH_N"/>
    <property type="match status" value="2"/>
</dbReference>
<dbReference type="Gene3D" id="3.30.70.3290">
    <property type="match status" value="3"/>
</dbReference>
<evidence type="ECO:0000256" key="4">
    <source>
        <dbReference type="ARBA" id="ARBA00023315"/>
    </source>
</evidence>
<dbReference type="PANTHER" id="PTHR43775:SF51">
    <property type="entry name" value="INACTIVE PHENOLPHTHIOCEROL SYNTHESIS POLYKETIDE SYNTHASE TYPE I PKS1-RELATED"/>
    <property type="match status" value="1"/>
</dbReference>
<dbReference type="SUPFAM" id="SSF53901">
    <property type="entry name" value="Thiolase-like"/>
    <property type="match status" value="3"/>
</dbReference>
<dbReference type="Pfam" id="PF00109">
    <property type="entry name" value="ketoacyl-synt"/>
    <property type="match status" value="3"/>
</dbReference>
<dbReference type="RefSeq" id="WP_343953661.1">
    <property type="nucleotide sequence ID" value="NZ_BAAAHQ010000039.1"/>
</dbReference>
<dbReference type="CDD" id="cd00833">
    <property type="entry name" value="PKS"/>
    <property type="match status" value="3"/>
</dbReference>
<evidence type="ECO:0000256" key="1">
    <source>
        <dbReference type="ARBA" id="ARBA00022450"/>
    </source>
</evidence>
<dbReference type="InterPro" id="IPR049900">
    <property type="entry name" value="PKS_mFAS_DH"/>
</dbReference>
<evidence type="ECO:0000313" key="10">
    <source>
        <dbReference type="EMBL" id="GAA0946182.1"/>
    </source>
</evidence>
<feature type="region of interest" description="C-terminal hotdog fold" evidence="5">
    <location>
        <begin position="2032"/>
        <end position="2168"/>
    </location>
</feature>
<dbReference type="SMART" id="SM00827">
    <property type="entry name" value="PKS_AT"/>
    <property type="match status" value="3"/>
</dbReference>
<dbReference type="Pfam" id="PF00550">
    <property type="entry name" value="PP-binding"/>
    <property type="match status" value="3"/>
</dbReference>
<dbReference type="InterPro" id="IPR014031">
    <property type="entry name" value="Ketoacyl_synth_C"/>
</dbReference>
<dbReference type="PROSITE" id="PS50075">
    <property type="entry name" value="CARRIER"/>
    <property type="match status" value="3"/>
</dbReference>
<dbReference type="InterPro" id="IPR014043">
    <property type="entry name" value="Acyl_transferase_dom"/>
</dbReference>
<dbReference type="SMART" id="SM00825">
    <property type="entry name" value="PKS_KS"/>
    <property type="match status" value="3"/>
</dbReference>
<evidence type="ECO:0000256" key="3">
    <source>
        <dbReference type="ARBA" id="ARBA00022679"/>
    </source>
</evidence>
<dbReference type="InterPro" id="IPR013968">
    <property type="entry name" value="PKS_KR"/>
</dbReference>
<dbReference type="SMART" id="SM00826">
    <property type="entry name" value="PKS_DH"/>
    <property type="match status" value="2"/>
</dbReference>
<sequence>MTSGQQFHGTQEDEAIAVVGMSCLLPGAPDIAAFWDLLRSGRDALTDMPEHRWEPISADAGDPVRRGGFLDSVADFDAAFFGISPREARVMDPQQRLLLELAWSALEDAGIVAADLEGSPTSVYVGTAREDYAALVYRQGSPAITQHTNAGVHRGVIANRISYALGLRGASLTVDTSQSSSLVAVHLACESLRSGDSALALAAGVNLNILAETVLGAERFGGLSPDGRCHTFDARANGYARGEGAAVVVLKPLRAAIADGDRVHGVLLGSAVNNDGATSGLTVPSALAQEQVVRTAHRRAGVSPDDVQYVELHGTGTPVGDPIEATALGASIGTRKLSGDPLIVGSVKTNIGHLEAAAGITGLVKTVLAISNRELPASLNHETPNPAIPFGELNISVVTSHSPWPHPDRRLVAGVSSFGMGGTNCHVVVAEAPTAEPARPGEPGVAAPLPVVVSGRTPQALRAQAERLRAAVEAGDADVASVGWSALTTRTRFPHRAAVVAADREELLAGLRALAADTPAAGLVTGVTSGGTTAAVFTGQGAQRVGMGMELHAAFPVYARSFDEVAALIDPHLDRPLREVIESGTDLDQTGYTQPALFAVEVALFRLFESWNLRPDLVMGHSIGEIAAAHVAGVLSLSDAAALVSARGRMMQALPDGGAMVAVGATEQQVAEYLSDTVALAAVNGPDAVVLSGDEDAVLHAATRLRQAGHKTKRLSVSHAFHSHRMDAMLDAFRDVVSGLEFHPPRITVVSTVTGQVAPAELLASPEYWVEQVRATVRFSDAARALEAAGVRTVIEFGPDDVCSALVADSVVDRSAVRAGSVLRKGRPEARTVMASVSRLVVSGVELEWDSVFAGTRARRLDLPTYAFQREHHWVTDGVADSAAPAAPRVSRAPAARPVTSPTTSPTTGPTSRPISHTADLVTAHVAAVLGLAPGKAVEVDLPFRDLGFSSLMTVELSDGLAEATGLSLPSSTLFDHPTPTALAAHLDARLSGGDTDVDEVVTVGSDDEPIAIVGMACRYPGGVASPDDLWGLVVGNGDAISGFPTDRGWAEDLVDPDPGASGKSSVREGGFLHDAGRFDARFFDISPREAQAMDPQQRLLLETTWEALERAGLLPRDLRGSRTGVFIGATTFDYGPRMDDAPASVEGHLLTGGTASVMSGRIAYQLGLLGPAITVDTACSSSLVALHLAVQSLRRGETSLAIAGGVAVMSTPGMFLEFSRQQGLAADGRCKAFAAAADGTAWAEGVGLLVVERLSDARRNGHQVLAVVRGSAVNSDGASNGLTAPSGLAQRRVIRQALADARLTGADVDVVEAHGTGTSLGDPIEAAALLATYGADRGGREPVLLGSLKSNIGHAQAAAGVGGVIKLVQAMRHGVVPATLHVDEPTPRVDWSSGAVSVVTANRAWPVTGGPRRAAVSSFGISGTNAHAIIEVEPEADRPGGGDASRAPWVLSAPTGEGLRAQAARLREFVLTRPDAHPADIGLALATTRTPFAHRAVVLGSTGPDRLDGLAALAGGQAAPTVVRGTALPGKTLLMFTGQGAQRVGMGEELRAAFPVFAEAFDEIAAHLDPHLDRRLREVIGSGKDLDQTGYTQPALFAFEVALHRLAAHHGLVPDLVVGHSIGELAAAHVAGVLSAEDAATLVAARGRLMQAARPDGAMIAIEAEPDAVSASIADHAGLVDIAAVNGPRAVVIAGDAEVASRVARQWKDRGHRVRPLRVSHAFHSPHMDGILDEFRAVAESLTFHAPAIPVISAVTGAVVTPERITTAGYWVDQIRSAVRFHDAVLTATGLGATVFAEIGPDAVLSALARETVEAAGATAIAVPLARTDKPEVDTFVAGLAGVHVAGPRLDLTPFFPEAVPVGLPTYAFQREHFWLTSGSRPDARGLGLDPAGHPLLGGLVEVADDESVVLTGVLSAKTHPWLADHVIEGVALLPATAFLELAFAACEHTGAERVAELTLRAPLPLPEGEPVRVQVRVAAAGESGSHRVTVHARPNGDDPAAAWTEHATGLLGPAQESPAAAVLSWPPAGAVAEPVDDAYPALAELGYDYGPVFRGLRSVWRAGTDVLAEIVLPDADRDDRFGLHPALFDAALHPLLPGAARDRDEIRLPFTWEGVTLHTSGATAARVRVSPVGRDTVRLELTDTTGAPVVTVESLTLRGVSRAVIGKAGKGTSLFGVTWPAIATSDTPALTRADLAATLAATERADVVVTTLTAGGDSPADAHEATAVALALVREWLADQRFADATLVLVTSGAVAALPGDRVDDLAHAPVWGLVRSAQTEHPGRLVLVDTDGSDDALVLAAAASGEPQVAIRSGRLHAARLSRTAGTRTGRVIDRDGTVLITGGTGGLGALVARHLVAAHDVRHLLLVSRRGEDSPGCAALVDDLTALGARVRVASADAADRDALAAALALVPAEHPLTAVVHTAGVLDDATITALTDEQITTVLRPKVDGAWNLHTLTADDDLAAFVLFSSVSGIMGTAGQGNYAAANTYLDALAAHRAADGLAATSLAWGLWGADAEGMGAALSEADVLRWTRSGVVPLTRAQGLAMFDEVLGSADPLIVPAALDLAGGGDRPRLWHGLVRPRRVERRMAQDDWAARIAALPEGERAPAVLELVRGTAALALGHASGSAVESARAFKDQGFDSLTAVELRNQLGAATGVRLPSTVVFDHPSPEALTAYLLGQMGGTGAAGAGIRATVADDDPIAIIGMACHYPGGVRSPADLWRLVADGTDAISGFPTNRGWDLERLYDPDPEATGSSYVREGGFLHEADLFDRDFFGISPREATATDPQQRLLLETAWNAFESAAIDPATLRGSNTGVFVGAMYDDYAAHLPSVPPEYEGFLLVGNTSSVISGRLAYTYGLEGPAVTVDTACSSSLVALHLAGQALRSGESDLVLAGGVTVMAGPGSFVEFSRQRGLSPSGRCKSFSADADGTVWSEGVGLLLLERLSDAERNGHRVLAVLRGSAINQDGASNGLTAPNGPSQERVIQQALANAGLDPADIDVVEAHGTGTPLGDPIEAQALLATYGAAHDAARPLWLGSLKSNIGHSQAAAGVGGVIKMVEAMRHGTLPRTLHAETPSPHVDWSSGALALLTEQRVWERGSRPRRAAVSSFGISGTNAHVIIEQPAPVDTDAPVPAGVPVIEPPVLPWLLSGSSVAGLRAHAAQIGELLAEGDVDRLDVALSLATTRSALTHRGVVVAADRDELLRGLSELATDGPNAVRGVRAEGLTAFMFTGGGAQRVGMAKQLCAAFPVFRDAFHEVADELDKGLPRPLREVIETGDELDQIDYTLAALFAVGVALFRQLAAWGVHPDFVVGHSAGELIAAHVAGVLSLPDAATLVTSRGRLMRGLPEGGAMIAIQATEQEIAETLPASGRAVIGTINSPRSVVVSGDTDATEAVAALWKARGRNTKRLAISRASHSPRMDPMLEEFRAIAQGLTFHRPNIRIVSTVTGEVESGDRWSTTDYWVDQVRLPVRFLDAVRTLEAKGVSTMLELGPDGVLTAMAAAGVEHAVPVPAMRNGHDEPRTLVGTLGLLHTRGVRVDWAAFFAGIGAKVVDLPTYPFQRERYWLEAAGGPAAYGPRPGDHPLLGAAVSLADTDEVLFTGEVSLGTHPWLAEHTVSDAVVLPASALVEAVAWAGREVGCPVVTELTVPAELAVPESGFASVQARVGEADENGARAVSVHAKATDEEWVTVATGLLAAKPAAVSSQQHIDAATAVEVRLADEHTRDAGGFCLHPTLLHEALSLAGVTRGHLASAWRGVRLYATGATVVRALVTPTGENSASVLLTDAGGDPVAGVDSVIWRDRTSADLIGGPGPARSLHRLEWIALPLTSGTPPVTWAAVGGTRTDLPVFADIAAFADSGLPAEVLLLSAEAEAGDDVAARTHAVTSGVLASLRTWLADQRLAETRLVVLTRGAVAAAGSDRCDPATAALWGLVRSAQSENRGRIVLVDTDTGTADLALLAALLDTDEPAVALRSGQVLAPRLGRVDGGAPDGGQGAWTTSGTVLITGGTGALGAEVARHLVAEHGVRRLLLVSRSGPDAAGAEPLRRALAGHGAFVEIVACDVADRDALAALLADIPAEHPLTAVVHAAGVLDSNLVTALEPSQLEYVLRSKVDGAWHLHELTEGMELSAFVLFSSLLGVFGGAGQANYAAANAFLDGLARHRVARGLRATALGWGLWEVDGGIGSGVTDADLARFRRDGFVPVGVEHGLAVLDAALGLPDAALTASPFDLDALRSGDDVAPLLRGLVPPAAQAQRAGDDDGMSLAERLAGLPAERHEATVQRLVGSQVAVVLGLRDADAVDPRRPFLELGFDSLTAVELRNRLSAAVGVRLPATVVFDHPTPAALTAFLLDAIAPDSAAQLASPVLAELDTLEDVLFSVGQDDGRRDTITVRLQTILSRWMESSDSSGIAATVSDTAIEEASTEELLAFIDNQLGRADG</sequence>
<evidence type="ECO:0000256" key="2">
    <source>
        <dbReference type="ARBA" id="ARBA00022553"/>
    </source>
</evidence>
<dbReference type="Gene3D" id="3.40.47.10">
    <property type="match status" value="3"/>
</dbReference>
<feature type="domain" description="Carrier" evidence="7">
    <location>
        <begin position="916"/>
        <end position="991"/>
    </location>
</feature>
<feature type="region of interest" description="C-terminal hotdog fold" evidence="5">
    <location>
        <begin position="3739"/>
        <end position="3894"/>
    </location>
</feature>
<keyword evidence="1" id="KW-0596">Phosphopantetheine</keyword>
<keyword evidence="3" id="KW-0808">Transferase</keyword>
<keyword evidence="2" id="KW-0597">Phosphoprotein</keyword>
<comment type="caution">
    <text evidence="10">The sequence shown here is derived from an EMBL/GenBank/DDBJ whole genome shotgun (WGS) entry which is preliminary data.</text>
</comment>
<dbReference type="InterPro" id="IPR006162">
    <property type="entry name" value="Ppantetheine_attach_site"/>
</dbReference>
<evidence type="ECO:0000313" key="11">
    <source>
        <dbReference type="Proteomes" id="UP001501578"/>
    </source>
</evidence>
<dbReference type="Gene3D" id="3.40.366.10">
    <property type="entry name" value="Malonyl-Coenzyme A Acyl Carrier Protein, domain 2"/>
    <property type="match status" value="3"/>
</dbReference>
<evidence type="ECO:0000259" key="9">
    <source>
        <dbReference type="PROSITE" id="PS52019"/>
    </source>
</evidence>
<feature type="region of interest" description="N-terminal hotdog fold" evidence="5">
    <location>
        <begin position="1895"/>
        <end position="2020"/>
    </location>
</feature>
<dbReference type="InterPro" id="IPR020807">
    <property type="entry name" value="PKS_DH"/>
</dbReference>
<dbReference type="Pfam" id="PF00698">
    <property type="entry name" value="Acyl_transf_1"/>
    <property type="match status" value="3"/>
</dbReference>
<dbReference type="Pfam" id="PF08659">
    <property type="entry name" value="KR"/>
    <property type="match status" value="2"/>
</dbReference>
<dbReference type="InterPro" id="IPR036291">
    <property type="entry name" value="NAD(P)-bd_dom_sf"/>
</dbReference>
<organism evidence="10 11">
    <name type="scientific">Nonomuraea longicatena</name>
    <dbReference type="NCBI Taxonomy" id="83682"/>
    <lineage>
        <taxon>Bacteria</taxon>
        <taxon>Bacillati</taxon>
        <taxon>Actinomycetota</taxon>
        <taxon>Actinomycetes</taxon>
        <taxon>Streptosporangiales</taxon>
        <taxon>Streptosporangiaceae</taxon>
        <taxon>Nonomuraea</taxon>
    </lineage>
</organism>
<feature type="domain" description="Carrier" evidence="7">
    <location>
        <begin position="2613"/>
        <end position="2688"/>
    </location>
</feature>
<dbReference type="CDD" id="cd08956">
    <property type="entry name" value="KR_3_FAS_SDR_x"/>
    <property type="match status" value="2"/>
</dbReference>